<dbReference type="Pfam" id="PF00380">
    <property type="entry name" value="Ribosomal_S9"/>
    <property type="match status" value="1"/>
</dbReference>
<dbReference type="GO" id="GO:0003723">
    <property type="term" value="F:RNA binding"/>
    <property type="evidence" value="ECO:0007669"/>
    <property type="project" value="TreeGrafter"/>
</dbReference>
<organism evidence="4 5">
    <name type="scientific">Caulochytrium protostelioides</name>
    <dbReference type="NCBI Taxonomy" id="1555241"/>
    <lineage>
        <taxon>Eukaryota</taxon>
        <taxon>Fungi</taxon>
        <taxon>Fungi incertae sedis</taxon>
        <taxon>Chytridiomycota</taxon>
        <taxon>Chytridiomycota incertae sedis</taxon>
        <taxon>Chytridiomycetes</taxon>
        <taxon>Caulochytriales</taxon>
        <taxon>Caulochytriaceae</taxon>
        <taxon>Caulochytrium</taxon>
    </lineage>
</organism>
<dbReference type="Gene3D" id="3.30.230.10">
    <property type="match status" value="1"/>
</dbReference>
<dbReference type="STRING" id="1555241.A0A4P9XB64"/>
<sequence length="166" mass="18219">MHSCLKPGNLSTSADYQTEDAVLLAEEAALGFSRTLDADGRACTTASKKQARARVWTVRGEGHVFINGKPMIDYFAHAQERHVLADVFEVARAFGRYNVWAVVEGSGASSQAAALAVAIARGLCIHQPELTEALKAHHMTTIDVRQVERKKLGRPKARKGHTWVKR</sequence>
<protein>
    <recommendedName>
        <fullName evidence="6">30S ribosomal protein S9</fullName>
    </recommendedName>
</protein>
<gene>
    <name evidence="4" type="ORF">CXG81DRAFT_10536</name>
</gene>
<accession>A0A4P9XB64</accession>
<dbReference type="OrthoDB" id="10254627at2759"/>
<keyword evidence="3" id="KW-0687">Ribonucleoprotein</keyword>
<evidence type="ECO:0000256" key="2">
    <source>
        <dbReference type="ARBA" id="ARBA00022980"/>
    </source>
</evidence>
<comment type="similarity">
    <text evidence="1">Belongs to the universal ribosomal protein uS9 family.</text>
</comment>
<keyword evidence="5" id="KW-1185">Reference proteome</keyword>
<dbReference type="AlphaFoldDB" id="A0A4P9XB64"/>
<evidence type="ECO:0008006" key="6">
    <source>
        <dbReference type="Google" id="ProtNLM"/>
    </source>
</evidence>
<dbReference type="GO" id="GO:0006412">
    <property type="term" value="P:translation"/>
    <property type="evidence" value="ECO:0007669"/>
    <property type="project" value="InterPro"/>
</dbReference>
<dbReference type="InterPro" id="IPR000754">
    <property type="entry name" value="Ribosomal_uS9"/>
</dbReference>
<evidence type="ECO:0000313" key="5">
    <source>
        <dbReference type="Proteomes" id="UP000274922"/>
    </source>
</evidence>
<evidence type="ECO:0000256" key="1">
    <source>
        <dbReference type="ARBA" id="ARBA00005251"/>
    </source>
</evidence>
<proteinExistence type="inferred from homology"/>
<dbReference type="EMBL" id="ML014138">
    <property type="protein sequence ID" value="RKP02633.1"/>
    <property type="molecule type" value="Genomic_DNA"/>
</dbReference>
<evidence type="ECO:0000256" key="3">
    <source>
        <dbReference type="ARBA" id="ARBA00023274"/>
    </source>
</evidence>
<dbReference type="SUPFAM" id="SSF54211">
    <property type="entry name" value="Ribosomal protein S5 domain 2-like"/>
    <property type="match status" value="1"/>
</dbReference>
<keyword evidence="2" id="KW-0689">Ribosomal protein</keyword>
<dbReference type="GO" id="GO:0003735">
    <property type="term" value="F:structural constituent of ribosome"/>
    <property type="evidence" value="ECO:0007669"/>
    <property type="project" value="InterPro"/>
</dbReference>
<dbReference type="GO" id="GO:0005763">
    <property type="term" value="C:mitochondrial small ribosomal subunit"/>
    <property type="evidence" value="ECO:0007669"/>
    <property type="project" value="TreeGrafter"/>
</dbReference>
<dbReference type="InterPro" id="IPR020568">
    <property type="entry name" value="Ribosomal_Su5_D2-typ_SF"/>
</dbReference>
<dbReference type="PANTHER" id="PTHR21569:SF1">
    <property type="entry name" value="SMALL RIBOSOMAL SUBUNIT PROTEIN US9M"/>
    <property type="match status" value="1"/>
</dbReference>
<name>A0A4P9XB64_9FUNG</name>
<reference evidence="5" key="1">
    <citation type="journal article" date="2018" name="Nat. Microbiol.">
        <title>Leveraging single-cell genomics to expand the fungal tree of life.</title>
        <authorList>
            <person name="Ahrendt S.R."/>
            <person name="Quandt C.A."/>
            <person name="Ciobanu D."/>
            <person name="Clum A."/>
            <person name="Salamov A."/>
            <person name="Andreopoulos B."/>
            <person name="Cheng J.F."/>
            <person name="Woyke T."/>
            <person name="Pelin A."/>
            <person name="Henrissat B."/>
            <person name="Reynolds N.K."/>
            <person name="Benny G.L."/>
            <person name="Smith M.E."/>
            <person name="James T.Y."/>
            <person name="Grigoriev I.V."/>
        </authorList>
    </citation>
    <scope>NUCLEOTIDE SEQUENCE [LARGE SCALE GENOMIC DNA]</scope>
    <source>
        <strain evidence="5">ATCC 52028</strain>
    </source>
</reference>
<dbReference type="Proteomes" id="UP000274922">
    <property type="component" value="Unassembled WGS sequence"/>
</dbReference>
<evidence type="ECO:0000313" key="4">
    <source>
        <dbReference type="EMBL" id="RKP02633.1"/>
    </source>
</evidence>
<dbReference type="PANTHER" id="PTHR21569">
    <property type="entry name" value="RIBOSOMAL PROTEIN S9"/>
    <property type="match status" value="1"/>
</dbReference>
<dbReference type="InterPro" id="IPR014721">
    <property type="entry name" value="Ribsml_uS5_D2-typ_fold_subgr"/>
</dbReference>